<gene>
    <name evidence="2" type="ORF">SAMN04489752_0395</name>
</gene>
<dbReference type="AlphaFoldDB" id="A0A1H1MAZ5"/>
<dbReference type="InterPro" id="IPR038693">
    <property type="entry name" value="PaaB_sf"/>
</dbReference>
<reference evidence="3" key="1">
    <citation type="submission" date="2016-10" db="EMBL/GenBank/DDBJ databases">
        <authorList>
            <person name="Varghese N."/>
            <person name="Submissions S."/>
        </authorList>
    </citation>
    <scope>NUCLEOTIDE SEQUENCE [LARGE SCALE GENOMIC DNA]</scope>
    <source>
        <strain evidence="3">DSM 23676</strain>
    </source>
</reference>
<accession>A0A1H1MAZ5</accession>
<evidence type="ECO:0000256" key="1">
    <source>
        <dbReference type="SAM" id="MobiDB-lite"/>
    </source>
</evidence>
<proteinExistence type="predicted"/>
<dbReference type="OrthoDB" id="8593533at2"/>
<keyword evidence="3" id="KW-1185">Reference proteome</keyword>
<dbReference type="NCBIfam" id="TIGR02157">
    <property type="entry name" value="PA_CoA_Oxy2"/>
    <property type="match status" value="1"/>
</dbReference>
<dbReference type="STRING" id="1136497.SAMN04489752_0395"/>
<dbReference type="PIRSF" id="PIRSF030200">
    <property type="entry name" value="PaaB"/>
    <property type="match status" value="1"/>
</dbReference>
<protein>
    <submittedName>
        <fullName evidence="2">Ring-1,2-phenylacetyl-CoA epoxidase subunit PaaB</fullName>
    </submittedName>
</protein>
<dbReference type="Gene3D" id="3.10.20.520">
    <property type="entry name" value="Phenylacetic acid degradation B"/>
    <property type="match status" value="1"/>
</dbReference>
<dbReference type="Proteomes" id="UP000199597">
    <property type="component" value="Chromosome I"/>
</dbReference>
<name>A0A1H1MAZ5_9MICO</name>
<dbReference type="InterPro" id="IPR009359">
    <property type="entry name" value="PaaB"/>
</dbReference>
<dbReference type="RefSeq" id="WP_092009548.1">
    <property type="nucleotide sequence ID" value="NZ_LT629766.1"/>
</dbReference>
<organism evidence="2 3">
    <name type="scientific">Brevibacterium siliguriense</name>
    <dbReference type="NCBI Taxonomy" id="1136497"/>
    <lineage>
        <taxon>Bacteria</taxon>
        <taxon>Bacillati</taxon>
        <taxon>Actinomycetota</taxon>
        <taxon>Actinomycetes</taxon>
        <taxon>Micrococcales</taxon>
        <taxon>Brevibacteriaceae</taxon>
        <taxon>Brevibacterium</taxon>
    </lineage>
</organism>
<dbReference type="Pfam" id="PF06243">
    <property type="entry name" value="PaaB"/>
    <property type="match status" value="1"/>
</dbReference>
<sequence length="113" mass="12542">MTETKPGPTSAKDNSAEGSTRGEWPLYEVFVRGKRGLNHVHVGSLHAADDQMAVHHARDVYTRRNEGVSIWVVRAADITASSPDEKDPMFAPSGDKVYRHPTFYDIPADVPHM</sequence>
<dbReference type="EMBL" id="LT629766">
    <property type="protein sequence ID" value="SDR83916.1"/>
    <property type="molecule type" value="Genomic_DNA"/>
</dbReference>
<evidence type="ECO:0000313" key="3">
    <source>
        <dbReference type="Proteomes" id="UP000199597"/>
    </source>
</evidence>
<evidence type="ECO:0000313" key="2">
    <source>
        <dbReference type="EMBL" id="SDR83916.1"/>
    </source>
</evidence>
<feature type="region of interest" description="Disordered" evidence="1">
    <location>
        <begin position="1"/>
        <end position="20"/>
    </location>
</feature>